<dbReference type="PANTHER" id="PTHR24221">
    <property type="entry name" value="ATP-BINDING CASSETTE SUB-FAMILY B"/>
    <property type="match status" value="1"/>
</dbReference>
<evidence type="ECO:0000256" key="3">
    <source>
        <dbReference type="ARBA" id="ARBA00022741"/>
    </source>
</evidence>
<dbReference type="SUPFAM" id="SSF52540">
    <property type="entry name" value="P-loop containing nucleoside triphosphate hydrolases"/>
    <property type="match status" value="1"/>
</dbReference>
<dbReference type="GO" id="GO:0005886">
    <property type="term" value="C:plasma membrane"/>
    <property type="evidence" value="ECO:0007669"/>
    <property type="project" value="UniProtKB-SubCell"/>
</dbReference>
<protein>
    <submittedName>
        <fullName evidence="7">ATP-binding cassette domain-containing protein</fullName>
    </submittedName>
</protein>
<dbReference type="Gene3D" id="3.40.50.300">
    <property type="entry name" value="P-loop containing nucleotide triphosphate hydrolases"/>
    <property type="match status" value="1"/>
</dbReference>
<keyword evidence="3" id="KW-0547">Nucleotide-binding</keyword>
<sequence>MDTITTRAVSQHGIRSTALVAVSRIGVELALAAALISIAHQLGGYLTGEPVKQGNWLVAASFAVLAGALGVVEIRLGVKSAREEERRIRHAILQRIFAAQAMPKNDAEFSSARLVQLMTDNAERMTDYRQQYLGSTFAALFTPVVITTYITLAIDWRIGLGMLASIPAVPMLVGGFLRAFRGVSARSRAQRAKLTTKYLDAIRHLTLIRLYGAGERVERELGEQGERNRRAIMAILAGNQIVIIILDGVFSLAFVCWSVLLIAWGIDDGRLTATSAGTVLVLLVLLLEPLNQVAGFFYIGMGGIAAKRAIKRYLAMHPDHAEQNMGSSTRSSRFAIDATDLTYDYGRGPILNSVNLRVAWGEKVALVGPSGAGKSTILGLVKGGLPIQEGSLAVAGQDIGVLPPADIRKLTASVSQTTWLFAGTIADNLALVNPHATEEEMWLALTRAHIADDIRRMPRGLNTDVGENGNLLSGGQAQRISLARAFLSGRKILLLDEPTSHVDAESEAHIIEAIAGIGADTTVLLVTHRPSLLSIVDKVYHLEGGVLTEGAQK</sequence>
<reference evidence="7 8" key="1">
    <citation type="submission" date="2020-10" db="EMBL/GenBank/DDBJ databases">
        <title>Trueperella pecoris sp. nov. isolated from bovine and porcine specimens.</title>
        <authorList>
            <person name="Schoenecker L."/>
            <person name="Schnydrig P."/>
            <person name="Brodard I."/>
            <person name="Thomann A."/>
            <person name="Hemphill A."/>
            <person name="Rodriguez-Campos S."/>
            <person name="Perreten V."/>
            <person name="Jores J."/>
            <person name="Kittl S."/>
        </authorList>
    </citation>
    <scope>NUCLEOTIDE SEQUENCE [LARGE SCALE GENOMIC DNA]</scope>
    <source>
        <strain evidence="7 8">15A0121</strain>
    </source>
</reference>
<dbReference type="GO" id="GO:0140359">
    <property type="term" value="F:ABC-type transporter activity"/>
    <property type="evidence" value="ECO:0007669"/>
    <property type="project" value="InterPro"/>
</dbReference>
<dbReference type="InterPro" id="IPR017871">
    <property type="entry name" value="ABC_transporter-like_CS"/>
</dbReference>
<dbReference type="GO" id="GO:0016887">
    <property type="term" value="F:ATP hydrolysis activity"/>
    <property type="evidence" value="ECO:0007669"/>
    <property type="project" value="InterPro"/>
</dbReference>
<evidence type="ECO:0000256" key="5">
    <source>
        <dbReference type="ARBA" id="ARBA00022989"/>
    </source>
</evidence>
<keyword evidence="2" id="KW-0812">Transmembrane</keyword>
<dbReference type="Gene3D" id="1.20.1560.10">
    <property type="entry name" value="ABC transporter type 1, transmembrane domain"/>
    <property type="match status" value="1"/>
</dbReference>
<dbReference type="InterPro" id="IPR039421">
    <property type="entry name" value="Type_1_exporter"/>
</dbReference>
<evidence type="ECO:0000256" key="1">
    <source>
        <dbReference type="ARBA" id="ARBA00004651"/>
    </source>
</evidence>
<dbReference type="SUPFAM" id="SSF90123">
    <property type="entry name" value="ABC transporter transmembrane region"/>
    <property type="match status" value="1"/>
</dbReference>
<dbReference type="Pfam" id="PF00005">
    <property type="entry name" value="ABC_tran"/>
    <property type="match status" value="1"/>
</dbReference>
<dbReference type="EMBL" id="CP063213">
    <property type="protein sequence ID" value="QOR44901.1"/>
    <property type="molecule type" value="Genomic_DNA"/>
</dbReference>
<dbReference type="InterPro" id="IPR003593">
    <property type="entry name" value="AAA+_ATPase"/>
</dbReference>
<dbReference type="AlphaFoldDB" id="A0A7M1QSX9"/>
<comment type="subcellular location">
    <subcellularLocation>
        <location evidence="1">Cell membrane</location>
        <topology evidence="1">Multi-pass membrane protein</topology>
    </subcellularLocation>
</comment>
<evidence type="ECO:0000256" key="4">
    <source>
        <dbReference type="ARBA" id="ARBA00022840"/>
    </source>
</evidence>
<accession>A0A7M1QSX9</accession>
<dbReference type="PROSITE" id="PS50893">
    <property type="entry name" value="ABC_TRANSPORTER_2"/>
    <property type="match status" value="1"/>
</dbReference>
<dbReference type="RefSeq" id="WP_193327332.1">
    <property type="nucleotide sequence ID" value="NZ_CP053291.1"/>
</dbReference>
<dbReference type="InterPro" id="IPR003439">
    <property type="entry name" value="ABC_transporter-like_ATP-bd"/>
</dbReference>
<evidence type="ECO:0000256" key="6">
    <source>
        <dbReference type="ARBA" id="ARBA00023136"/>
    </source>
</evidence>
<dbReference type="Pfam" id="PF00664">
    <property type="entry name" value="ABC_membrane"/>
    <property type="match status" value="1"/>
</dbReference>
<dbReference type="InterPro" id="IPR011527">
    <property type="entry name" value="ABC1_TM_dom"/>
</dbReference>
<dbReference type="InterPro" id="IPR036640">
    <property type="entry name" value="ABC1_TM_sf"/>
</dbReference>
<proteinExistence type="predicted"/>
<dbReference type="GO" id="GO:0034040">
    <property type="term" value="F:ATPase-coupled lipid transmembrane transporter activity"/>
    <property type="evidence" value="ECO:0007669"/>
    <property type="project" value="TreeGrafter"/>
</dbReference>
<keyword evidence="8" id="KW-1185">Reference proteome</keyword>
<gene>
    <name evidence="7" type="ORF">INS88_06255</name>
</gene>
<dbReference type="GO" id="GO:0005524">
    <property type="term" value="F:ATP binding"/>
    <property type="evidence" value="ECO:0007669"/>
    <property type="project" value="UniProtKB-KW"/>
</dbReference>
<dbReference type="PROSITE" id="PS50929">
    <property type="entry name" value="ABC_TM1F"/>
    <property type="match status" value="1"/>
</dbReference>
<keyword evidence="5" id="KW-1133">Transmembrane helix</keyword>
<keyword evidence="4 7" id="KW-0067">ATP-binding</keyword>
<dbReference type="PANTHER" id="PTHR24221:SF261">
    <property type="entry name" value="GLUTATHIONE_L-CYSTEINE TRANSPORT SYSTEM ATP-BINDING_PERMEASE PROTEIN CYDD"/>
    <property type="match status" value="1"/>
</dbReference>
<organism evidence="7 8">
    <name type="scientific">Trueperella pecoris</name>
    <dbReference type="NCBI Taxonomy" id="2733571"/>
    <lineage>
        <taxon>Bacteria</taxon>
        <taxon>Bacillati</taxon>
        <taxon>Actinomycetota</taxon>
        <taxon>Actinomycetes</taxon>
        <taxon>Actinomycetales</taxon>
        <taxon>Actinomycetaceae</taxon>
        <taxon>Trueperella</taxon>
    </lineage>
</organism>
<name>A0A7M1QSX9_9ACTO</name>
<keyword evidence="6" id="KW-0472">Membrane</keyword>
<dbReference type="PROSITE" id="PS00211">
    <property type="entry name" value="ABC_TRANSPORTER_1"/>
    <property type="match status" value="1"/>
</dbReference>
<evidence type="ECO:0000256" key="2">
    <source>
        <dbReference type="ARBA" id="ARBA00022692"/>
    </source>
</evidence>
<dbReference type="Proteomes" id="UP000595053">
    <property type="component" value="Chromosome"/>
</dbReference>
<evidence type="ECO:0000313" key="8">
    <source>
        <dbReference type="Proteomes" id="UP000595053"/>
    </source>
</evidence>
<evidence type="ECO:0000313" key="7">
    <source>
        <dbReference type="EMBL" id="QOR44901.1"/>
    </source>
</evidence>
<dbReference type="SMART" id="SM00382">
    <property type="entry name" value="AAA"/>
    <property type="match status" value="1"/>
</dbReference>
<accession>A0A8A5U5V6</accession>
<dbReference type="InterPro" id="IPR027417">
    <property type="entry name" value="P-loop_NTPase"/>
</dbReference>